<keyword evidence="3" id="KW-0732">Signal</keyword>
<proteinExistence type="predicted"/>
<keyword evidence="2" id="KW-0812">Transmembrane</keyword>
<feature type="chain" id="PRO_5003175047" description="Glycoprotein" evidence="3">
    <location>
        <begin position="30"/>
        <end position="627"/>
    </location>
</feature>
<accession>E3LME2</accession>
<dbReference type="OrthoDB" id="5871687at2759"/>
<dbReference type="PANTHER" id="PTHR40314:SF1">
    <property type="entry name" value="ENDO_EXONUCLEASE_PHOSPHATASE DOMAIN-CONTAINING PROTEIN"/>
    <property type="match status" value="1"/>
</dbReference>
<feature type="compositionally biased region" description="Polar residues" evidence="1">
    <location>
        <begin position="615"/>
        <end position="627"/>
    </location>
</feature>
<name>E3LME2_CAERE</name>
<feature type="compositionally biased region" description="Low complexity" evidence="1">
    <location>
        <begin position="593"/>
        <end position="614"/>
    </location>
</feature>
<dbReference type="CTD" id="9816043"/>
<keyword evidence="2" id="KW-1133">Transmembrane helix</keyword>
<dbReference type="KEGG" id="crq:GCK72_002005"/>
<dbReference type="InParanoid" id="E3LME2"/>
<evidence type="ECO:0000313" key="5">
    <source>
        <dbReference type="Proteomes" id="UP000008281"/>
    </source>
</evidence>
<feature type="transmembrane region" description="Helical" evidence="2">
    <location>
        <begin position="515"/>
        <end position="542"/>
    </location>
</feature>
<protein>
    <recommendedName>
        <fullName evidence="6">Glycoprotein</fullName>
    </recommendedName>
</protein>
<evidence type="ECO:0008006" key="6">
    <source>
        <dbReference type="Google" id="ProtNLM"/>
    </source>
</evidence>
<sequence length="627" mass="67815">MKVGQLESRMPPYLLSLLLLLSTVSHVTGDQLVSTNLNPLPSLYVPVGVGFSPDNTKLNDDFGMFGNHFGGTDKDAFTTCGRKTVKSLNERFTNAHIEVDVICEPSPHRVIIKADGKSHDFGNLNRKLTEECELFTCSSDSYEAGDTILGTMDINVYFVPNISSSNLPPELRYVPGVSVKSGQPENPATNVCKDKKAGYLKGPTGAVLFANEAHCYSTNPGKKYETKDYIQVPRWLQPGESVRNIRPFFFNGERTSAYDRTPYSFRTETNMNGLQFQKCDTTCDSGKVVKMKARDSKYKISIAIDTVVCTSFRICISPEGFASDDVVPKCDPGKIIDVNVKSGIVVWPNKGRSSLIELMSPYHQGTPVVVEFGYGIEVNKKDQAEYYIGNDHREIVSSNSAGFNAADSLQLAFFFPVENCLKEKAGIFSKYVENAVALSSKPLTQGALYDQALTPIDAEQAEIVTTTTTVGPSNLPHTTTLAAPRAIPDAAHLIDAESAFETNEKSSATYLEGKWWTWGIYIGFVIGTLLTLGIGGGLFYVLRRTVFGIWYRGMYKRYGCDVSGTTGGITGVGFGNTVTGDVTVQGTTGGTTVGATGTTTSGTTGGSTATETSTLLDKTSGSKSIAM</sequence>
<feature type="region of interest" description="Disordered" evidence="1">
    <location>
        <begin position="589"/>
        <end position="627"/>
    </location>
</feature>
<gene>
    <name evidence="4" type="ORF">CRE_28117</name>
</gene>
<keyword evidence="5" id="KW-1185">Reference proteome</keyword>
<dbReference type="AlphaFoldDB" id="E3LME2"/>
<organism evidence="5">
    <name type="scientific">Caenorhabditis remanei</name>
    <name type="common">Caenorhabditis vulgaris</name>
    <dbReference type="NCBI Taxonomy" id="31234"/>
    <lineage>
        <taxon>Eukaryota</taxon>
        <taxon>Metazoa</taxon>
        <taxon>Ecdysozoa</taxon>
        <taxon>Nematoda</taxon>
        <taxon>Chromadorea</taxon>
        <taxon>Rhabditida</taxon>
        <taxon>Rhabditina</taxon>
        <taxon>Rhabditomorpha</taxon>
        <taxon>Rhabditoidea</taxon>
        <taxon>Rhabditidae</taxon>
        <taxon>Peloderinae</taxon>
        <taxon>Caenorhabditis</taxon>
    </lineage>
</organism>
<dbReference type="FunCoup" id="E3LME2">
    <property type="interactions" value="478"/>
</dbReference>
<feature type="signal peptide" evidence="3">
    <location>
        <begin position="1"/>
        <end position="29"/>
    </location>
</feature>
<dbReference type="HOGENOM" id="CLU_448525_0_0_1"/>
<dbReference type="OMA" id="FANEGKC"/>
<dbReference type="EMBL" id="DS268411">
    <property type="protein sequence ID" value="EFP03009.1"/>
    <property type="molecule type" value="Genomic_DNA"/>
</dbReference>
<evidence type="ECO:0000313" key="4">
    <source>
        <dbReference type="EMBL" id="EFP03009.1"/>
    </source>
</evidence>
<evidence type="ECO:0000256" key="2">
    <source>
        <dbReference type="SAM" id="Phobius"/>
    </source>
</evidence>
<dbReference type="STRING" id="31234.E3LME2"/>
<evidence type="ECO:0000256" key="1">
    <source>
        <dbReference type="SAM" id="MobiDB-lite"/>
    </source>
</evidence>
<dbReference type="eggNOG" id="ENOG502THVW">
    <property type="taxonomic scope" value="Eukaryota"/>
</dbReference>
<dbReference type="Proteomes" id="UP000008281">
    <property type="component" value="Unassembled WGS sequence"/>
</dbReference>
<dbReference type="PANTHER" id="PTHR40314">
    <property type="entry name" value="PROTEIN CBG09102-RELATED"/>
    <property type="match status" value="1"/>
</dbReference>
<dbReference type="InterPro" id="IPR055273">
    <property type="entry name" value="CBG09102/CBG15751-like_dom"/>
</dbReference>
<keyword evidence="2" id="KW-0472">Membrane</keyword>
<evidence type="ECO:0000256" key="3">
    <source>
        <dbReference type="SAM" id="SignalP"/>
    </source>
</evidence>
<dbReference type="GeneID" id="9816043"/>
<reference evidence="4" key="1">
    <citation type="submission" date="2007-07" db="EMBL/GenBank/DDBJ databases">
        <title>PCAP assembly of the Caenorhabditis remanei genome.</title>
        <authorList>
            <consortium name="The Caenorhabditis remanei Sequencing Consortium"/>
            <person name="Wilson R.K."/>
        </authorList>
    </citation>
    <scope>NUCLEOTIDE SEQUENCE [LARGE SCALE GENOMIC DNA]</scope>
    <source>
        <strain evidence="4">PB4641</strain>
    </source>
</reference>
<dbReference type="RefSeq" id="XP_003114874.2">
    <property type="nucleotide sequence ID" value="XM_003114826.2"/>
</dbReference>